<keyword evidence="7" id="KW-0130">Cell adhesion</keyword>
<keyword evidence="8" id="KW-1133">Transmembrane helix</keyword>
<dbReference type="PRINTS" id="PR00205">
    <property type="entry name" value="CADHERIN"/>
</dbReference>
<dbReference type="InterPro" id="IPR015919">
    <property type="entry name" value="Cadherin-like_sf"/>
</dbReference>
<dbReference type="Pfam" id="PF00028">
    <property type="entry name" value="Cadherin"/>
    <property type="match status" value="3"/>
</dbReference>
<dbReference type="GeneID" id="102727969"/>
<evidence type="ECO:0000259" key="13">
    <source>
        <dbReference type="PROSITE" id="PS50268"/>
    </source>
</evidence>
<dbReference type="OrthoDB" id="6079678at2759"/>
<dbReference type="PANTHER" id="PTHR24025">
    <property type="entry name" value="DESMOGLEIN FAMILY MEMBER"/>
    <property type="match status" value="1"/>
</dbReference>
<dbReference type="FunFam" id="2.60.40.60:FF:000096">
    <property type="entry name" value="Desmocollin 2"/>
    <property type="match status" value="1"/>
</dbReference>
<keyword evidence="6 11" id="KW-0106">Calcium</keyword>
<dbReference type="KEGG" id="lww:102727969"/>
<keyword evidence="12" id="KW-0732">Signal</keyword>
<dbReference type="GO" id="GO:0005509">
    <property type="term" value="F:calcium ion binding"/>
    <property type="evidence" value="ECO:0007669"/>
    <property type="project" value="UniProtKB-UniRule"/>
</dbReference>
<evidence type="ECO:0000256" key="7">
    <source>
        <dbReference type="ARBA" id="ARBA00022889"/>
    </source>
</evidence>
<keyword evidence="5" id="KW-0677">Repeat</keyword>
<dbReference type="GO" id="GO:0005886">
    <property type="term" value="C:plasma membrane"/>
    <property type="evidence" value="ECO:0007669"/>
    <property type="project" value="UniProtKB-SubCell"/>
</dbReference>
<comment type="subcellular location">
    <subcellularLocation>
        <location evidence="1">Cell membrane</location>
    </subcellularLocation>
</comment>
<evidence type="ECO:0000256" key="9">
    <source>
        <dbReference type="ARBA" id="ARBA00023136"/>
    </source>
</evidence>
<dbReference type="FunFam" id="2.60.40.60:FF:000091">
    <property type="entry name" value="Desmocollin 1"/>
    <property type="match status" value="1"/>
</dbReference>
<evidence type="ECO:0000256" key="12">
    <source>
        <dbReference type="SAM" id="SignalP"/>
    </source>
</evidence>
<feature type="signal peptide" evidence="12">
    <location>
        <begin position="1"/>
        <end position="22"/>
    </location>
</feature>
<dbReference type="PROSITE" id="PS00232">
    <property type="entry name" value="CADHERIN_1"/>
    <property type="match status" value="1"/>
</dbReference>
<dbReference type="CDD" id="cd11304">
    <property type="entry name" value="Cadherin_repeat"/>
    <property type="match status" value="2"/>
</dbReference>
<feature type="domain" description="Cadherin" evidence="13">
    <location>
        <begin position="318"/>
        <end position="379"/>
    </location>
</feature>
<protein>
    <submittedName>
        <fullName evidence="15">Desmocollin-3-like</fullName>
    </submittedName>
</protein>
<dbReference type="InterPro" id="IPR014868">
    <property type="entry name" value="Cadherin_pro_dom"/>
</dbReference>
<dbReference type="GO" id="GO:0045295">
    <property type="term" value="F:gamma-catenin binding"/>
    <property type="evidence" value="ECO:0007669"/>
    <property type="project" value="TreeGrafter"/>
</dbReference>
<dbReference type="SMART" id="SM01055">
    <property type="entry name" value="Cadherin_pro"/>
    <property type="match status" value="1"/>
</dbReference>
<keyword evidence="10" id="KW-0325">Glycoprotein</keyword>
<keyword evidence="9" id="KW-0472">Membrane</keyword>
<evidence type="ECO:0000256" key="8">
    <source>
        <dbReference type="ARBA" id="ARBA00022989"/>
    </source>
</evidence>
<dbReference type="Proteomes" id="UP000245341">
    <property type="component" value="Unplaced"/>
</dbReference>
<organism evidence="14 15">
    <name type="scientific">Leptonychotes weddellii</name>
    <name type="common">Weddell seal</name>
    <name type="synonym">Otaria weddellii</name>
    <dbReference type="NCBI Taxonomy" id="9713"/>
    <lineage>
        <taxon>Eukaryota</taxon>
        <taxon>Metazoa</taxon>
        <taxon>Chordata</taxon>
        <taxon>Craniata</taxon>
        <taxon>Vertebrata</taxon>
        <taxon>Euteleostomi</taxon>
        <taxon>Mammalia</taxon>
        <taxon>Eutheria</taxon>
        <taxon>Laurasiatheria</taxon>
        <taxon>Carnivora</taxon>
        <taxon>Caniformia</taxon>
        <taxon>Pinnipedia</taxon>
        <taxon>Phocidae</taxon>
        <taxon>Monachinae</taxon>
        <taxon>Lobodontini</taxon>
        <taxon>Leptonychotes</taxon>
    </lineage>
</organism>
<dbReference type="GO" id="GO:0030057">
    <property type="term" value="C:desmosome"/>
    <property type="evidence" value="ECO:0007669"/>
    <property type="project" value="TreeGrafter"/>
</dbReference>
<evidence type="ECO:0000256" key="6">
    <source>
        <dbReference type="ARBA" id="ARBA00022837"/>
    </source>
</evidence>
<name>A0A2U3XDH6_LEPWE</name>
<dbReference type="RefSeq" id="XP_006729511.1">
    <property type="nucleotide sequence ID" value="XM_006729448.1"/>
</dbReference>
<dbReference type="PROSITE" id="PS50268">
    <property type="entry name" value="CADHERIN_2"/>
    <property type="match status" value="3"/>
</dbReference>
<evidence type="ECO:0000256" key="5">
    <source>
        <dbReference type="ARBA" id="ARBA00022737"/>
    </source>
</evidence>
<evidence type="ECO:0000256" key="10">
    <source>
        <dbReference type="ARBA" id="ARBA00023180"/>
    </source>
</evidence>
<evidence type="ECO:0000313" key="15">
    <source>
        <dbReference type="RefSeq" id="XP_006729511.1"/>
    </source>
</evidence>
<dbReference type="InterPro" id="IPR050971">
    <property type="entry name" value="Cadherin-domain_protein"/>
</dbReference>
<keyword evidence="4" id="KW-0812">Transmembrane</keyword>
<accession>A0A2U3XDH6</accession>
<feature type="domain" description="Cadherin" evidence="13">
    <location>
        <begin position="98"/>
        <end position="205"/>
    </location>
</feature>
<dbReference type="GO" id="GO:0007156">
    <property type="term" value="P:homophilic cell adhesion via plasma membrane adhesion molecules"/>
    <property type="evidence" value="ECO:0007669"/>
    <property type="project" value="InterPro"/>
</dbReference>
<gene>
    <name evidence="15" type="primary">LOC102727969</name>
</gene>
<dbReference type="SUPFAM" id="SSF49313">
    <property type="entry name" value="Cadherin-like"/>
    <property type="match status" value="4"/>
</dbReference>
<dbReference type="AlphaFoldDB" id="A0A2U3XDH6"/>
<dbReference type="PANTHER" id="PTHR24025:SF12">
    <property type="entry name" value="DESMOCOLLIN-3"/>
    <property type="match status" value="1"/>
</dbReference>
<dbReference type="SMART" id="SM00112">
    <property type="entry name" value="CA"/>
    <property type="match status" value="2"/>
</dbReference>
<evidence type="ECO:0000256" key="1">
    <source>
        <dbReference type="ARBA" id="ARBA00004236"/>
    </source>
</evidence>
<keyword evidence="2" id="KW-1003">Cell membrane</keyword>
<dbReference type="Pfam" id="PF08758">
    <property type="entry name" value="Cadherin_pro"/>
    <property type="match status" value="1"/>
</dbReference>
<reference evidence="15" key="1">
    <citation type="submission" date="2025-08" db="UniProtKB">
        <authorList>
            <consortium name="RefSeq"/>
        </authorList>
    </citation>
    <scope>IDENTIFICATION</scope>
    <source>
        <tissue evidence="15">Liver</tissue>
    </source>
</reference>
<feature type="chain" id="PRO_5015763241" evidence="12">
    <location>
        <begin position="23"/>
        <end position="482"/>
    </location>
</feature>
<proteinExistence type="predicted"/>
<sequence>MCFYFATWKLLLAVNLKECLRSADLIQSGDPDFRVLDDGSVYTASNVVLSDENRSFIIWLSDTKTQTQKKIKVLLEHQKKVLRKRDTKETVLRRSKRRWAPIPCSMQENSLGPFPLFLQQVQSDAAQNYTIFYSISGRGVDQEPLNLFFIEKDTGNLYCTRPVDREEYDIFDLIAYASTADGYSADLPLPLPIRVEDENDNHPIFTEAIYNFEIPESSRVGTAVGVVCATDRDEPDTMHTRLKYSILEQTPRSPGVFAVHPSTGVITITSHYLDRESVEKYSLIMKVQDMDGQFFGLMSTSTCMITVKDSNDNAPTFKQNTYEASVEENAYNVEILRIPVEDKDLINTANWRANFTILKGNENGHFKISTDKETNEGVLWVVKVQVQVMRIEKALFGKDSWFYICNSEQGRKLSYGQGLGDYRLVLTKKSKINPIGQKSPSDAVDLGKQVVKTRKFSPGEGEEAVGYSMWLCSRIQIPGDLV</sequence>
<dbReference type="Gene3D" id="2.60.40.60">
    <property type="entry name" value="Cadherins"/>
    <property type="match status" value="4"/>
</dbReference>
<evidence type="ECO:0000256" key="4">
    <source>
        <dbReference type="ARBA" id="ARBA00022692"/>
    </source>
</evidence>
<evidence type="ECO:0000256" key="11">
    <source>
        <dbReference type="PROSITE-ProRule" id="PRU00043"/>
    </source>
</evidence>
<dbReference type="InterPro" id="IPR002126">
    <property type="entry name" value="Cadherin-like_dom"/>
</dbReference>
<dbReference type="FunFam" id="2.60.40.60:FF:000019">
    <property type="entry name" value="Cadherin 2"/>
    <property type="match status" value="1"/>
</dbReference>
<keyword evidence="3" id="KW-0165">Cleavage on pair of basic residues</keyword>
<keyword evidence="14" id="KW-1185">Reference proteome</keyword>
<dbReference type="STRING" id="9713.A0A2U3XDH6"/>
<feature type="domain" description="Cadherin" evidence="13">
    <location>
        <begin position="206"/>
        <end position="317"/>
    </location>
</feature>
<evidence type="ECO:0000256" key="3">
    <source>
        <dbReference type="ARBA" id="ARBA00022685"/>
    </source>
</evidence>
<evidence type="ECO:0000256" key="2">
    <source>
        <dbReference type="ARBA" id="ARBA00022475"/>
    </source>
</evidence>
<dbReference type="InterPro" id="IPR020894">
    <property type="entry name" value="Cadherin_CS"/>
</dbReference>
<dbReference type="FunFam" id="2.60.40.60:FF:000011">
    <property type="entry name" value="Cadherin 1"/>
    <property type="match status" value="1"/>
</dbReference>
<evidence type="ECO:0000313" key="14">
    <source>
        <dbReference type="Proteomes" id="UP000245341"/>
    </source>
</evidence>